<dbReference type="Gene3D" id="3.60.20.10">
    <property type="entry name" value="Glutamine Phosphoribosylpyrophosphate, subunit 1, domain 1"/>
    <property type="match status" value="1"/>
</dbReference>
<dbReference type="PANTHER" id="PTHR34218">
    <property type="entry name" value="PEPTIDASE S45 PENICILLIN AMIDASE"/>
    <property type="match status" value="1"/>
</dbReference>
<dbReference type="Gene3D" id="1.10.439.10">
    <property type="entry name" value="Penicillin Amidohydrolase, domain 1"/>
    <property type="match status" value="1"/>
</dbReference>
<keyword evidence="8" id="KW-1185">Reference proteome</keyword>
<feature type="chain" id="PRO_5003067636" evidence="6">
    <location>
        <begin position="24"/>
        <end position="794"/>
    </location>
</feature>
<protein>
    <submittedName>
        <fullName evidence="7">Aculeacin A acylase, putative</fullName>
    </submittedName>
</protein>
<reference evidence="8" key="1">
    <citation type="journal article" date="2010" name="Mol. Biosyst.">
        <title>Complete genome sequence and comparative analysis of Shewanella violacea, a psychrophilic and piezophilic bacterium from deep sea floor sediments.</title>
        <authorList>
            <person name="Aono E."/>
            <person name="Baba T."/>
            <person name="Ara T."/>
            <person name="Nishi T."/>
            <person name="Nakamichi T."/>
            <person name="Inamoto E."/>
            <person name="Toyonaga H."/>
            <person name="Hasegawa M."/>
            <person name="Takai Y."/>
            <person name="Okumura Y."/>
            <person name="Baba M."/>
            <person name="Tomita M."/>
            <person name="Kato C."/>
            <person name="Oshima T."/>
            <person name="Nakasone K."/>
            <person name="Mori H."/>
        </authorList>
    </citation>
    <scope>NUCLEOTIDE SEQUENCE [LARGE SCALE GENOMIC DNA]</scope>
    <source>
        <strain evidence="8">JCM 10179 / CIP 106290 / LMG 19151 / DSS12</strain>
    </source>
</reference>
<dbReference type="AlphaFoldDB" id="D4ZDJ9"/>
<evidence type="ECO:0000313" key="7">
    <source>
        <dbReference type="EMBL" id="BAJ00121.1"/>
    </source>
</evidence>
<dbReference type="Proteomes" id="UP000002350">
    <property type="component" value="Chromosome"/>
</dbReference>
<name>D4ZDJ9_SHEVD</name>
<feature type="active site" description="Nucleophile" evidence="5">
    <location>
        <position position="218"/>
    </location>
</feature>
<dbReference type="Gene3D" id="2.30.120.10">
    <property type="match status" value="1"/>
</dbReference>
<dbReference type="PANTHER" id="PTHR34218:SF3">
    <property type="entry name" value="ACYL-HOMOSERINE LACTONE ACYLASE PVDQ"/>
    <property type="match status" value="1"/>
</dbReference>
<organism evidence="7 8">
    <name type="scientific">Shewanella violacea (strain JCM 10179 / CIP 106290 / LMG 19151 / DSS12)</name>
    <dbReference type="NCBI Taxonomy" id="637905"/>
    <lineage>
        <taxon>Bacteria</taxon>
        <taxon>Pseudomonadati</taxon>
        <taxon>Pseudomonadota</taxon>
        <taxon>Gammaproteobacteria</taxon>
        <taxon>Alteromonadales</taxon>
        <taxon>Shewanellaceae</taxon>
        <taxon>Shewanella</taxon>
    </lineage>
</organism>
<dbReference type="InterPro" id="IPR023343">
    <property type="entry name" value="Penicillin_amidase_dom1"/>
</dbReference>
<evidence type="ECO:0000256" key="5">
    <source>
        <dbReference type="PIRSR" id="PIRSR001227-1"/>
    </source>
</evidence>
<dbReference type="EMBL" id="AP011177">
    <property type="protein sequence ID" value="BAJ00121.1"/>
    <property type="molecule type" value="Genomic_DNA"/>
</dbReference>
<dbReference type="STRING" id="637905.SVI_0150"/>
<evidence type="ECO:0000256" key="6">
    <source>
        <dbReference type="SAM" id="SignalP"/>
    </source>
</evidence>
<dbReference type="InterPro" id="IPR029055">
    <property type="entry name" value="Ntn_hydrolases_N"/>
</dbReference>
<dbReference type="InterPro" id="IPR014395">
    <property type="entry name" value="Pen/GL7ACA/AHL_acylase"/>
</dbReference>
<evidence type="ECO:0000313" key="8">
    <source>
        <dbReference type="Proteomes" id="UP000002350"/>
    </source>
</evidence>
<proteinExistence type="inferred from homology"/>
<evidence type="ECO:0000256" key="4">
    <source>
        <dbReference type="ARBA" id="ARBA00023145"/>
    </source>
</evidence>
<dbReference type="eggNOG" id="COG2366">
    <property type="taxonomic scope" value="Bacteria"/>
</dbReference>
<dbReference type="SUPFAM" id="SSF56235">
    <property type="entry name" value="N-terminal nucleophile aminohydrolases (Ntn hydrolases)"/>
    <property type="match status" value="1"/>
</dbReference>
<dbReference type="PROSITE" id="PS51257">
    <property type="entry name" value="PROKAR_LIPOPROTEIN"/>
    <property type="match status" value="1"/>
</dbReference>
<accession>D4ZDJ9</accession>
<keyword evidence="2 6" id="KW-0732">Signal</keyword>
<dbReference type="GO" id="GO:0017000">
    <property type="term" value="P:antibiotic biosynthetic process"/>
    <property type="evidence" value="ECO:0007669"/>
    <property type="project" value="InterPro"/>
</dbReference>
<sequence>MIKNNKYKTYLTPIAVALTLSLAGCNGSDKDANEAEVLPSTVKIEYTSFGVPHITASNYRALGYGQAYAHAQDNMCTLAEQIIEVRAQRAITFGAGDSNANVNTDFGTLALNIYKDAENAVAGMTQEQADLLTGYVEGFNQAVLDKGGAQNYPSPCRGADWVPELSIVDLHAYHLKLAMFASGGALTTQIATASPVPSSKSLQKMLQEVASKNQDLGSNGWALGRDKTESGSGMLLSNPHFPWVGNLRFVENHLQIPGEINVTGVSFVGVPGVLIGFNENIAWTHTVSQSKRFTTYKLTLDAEDPTRYLYEGEYLDMTSQEFTVSVKNGDGTSSEVLKTLYSSHYGPMIGWYPDGTAVSYRDANANNGNMVSQWLAMDRAKTIEEFEAAFETYQGIPWVNTMATDDKGNAFFIDGSRAPNLNSFAAILVKDFVNNDPVGKALWQGGRGQLVLDGSMSLFEWVDTGKTPIPGVVPFERAPKLLRSDYVFNANSSHWLNNVEEPLEGYSIVYGPEQTIRSPRTRMNATMLQEKSAQGISGADGKFNLEELKQVVMSQRGQLSEMIKDQLVDRCTGVGNITLDSQDVVDITAACEVLANWDGLYTNTSQGAHLFREFLKVFDVGGEQVLSDSLFELAFDVKKPVSTPSQLAKHTGSVTSDPVLQALASTVQHLASVNIPLAAPLGALQYHMKNDEKLAIPGGGTIDGVFNINTGGSAKVKSYGYPVFHGASWLMALEFTADGPKADAFLTYGQSHDPESEHFADQTRLFSKGEWRPVLFTEQQIKDDLVETIELTLK</sequence>
<keyword evidence="4" id="KW-0865">Zymogen</keyword>
<dbReference type="PIRSF" id="PIRSF001227">
    <property type="entry name" value="Pen_acylase"/>
    <property type="match status" value="1"/>
</dbReference>
<feature type="signal peptide" evidence="6">
    <location>
        <begin position="1"/>
        <end position="23"/>
    </location>
</feature>
<dbReference type="CDD" id="cd01936">
    <property type="entry name" value="Ntn_CA"/>
    <property type="match status" value="1"/>
</dbReference>
<dbReference type="MEROPS" id="S45.004"/>
<dbReference type="HOGENOM" id="CLU_017615_0_0_6"/>
<dbReference type="Pfam" id="PF01804">
    <property type="entry name" value="Penicil_amidase"/>
    <property type="match status" value="1"/>
</dbReference>
<gene>
    <name evidence="7" type="ordered locus">SVI_0150</name>
</gene>
<dbReference type="InterPro" id="IPR002692">
    <property type="entry name" value="S45"/>
</dbReference>
<comment type="similarity">
    <text evidence="1">Belongs to the peptidase S45 family.</text>
</comment>
<evidence type="ECO:0000256" key="3">
    <source>
        <dbReference type="ARBA" id="ARBA00022801"/>
    </source>
</evidence>
<evidence type="ECO:0000256" key="1">
    <source>
        <dbReference type="ARBA" id="ARBA00006586"/>
    </source>
</evidence>
<dbReference type="Gene3D" id="1.10.1400.10">
    <property type="match status" value="1"/>
</dbReference>
<dbReference type="KEGG" id="svo:SVI_0150"/>
<dbReference type="InterPro" id="IPR043146">
    <property type="entry name" value="Penicillin_amidase_N_B-knob"/>
</dbReference>
<keyword evidence="3" id="KW-0378">Hydrolase</keyword>
<evidence type="ECO:0000256" key="2">
    <source>
        <dbReference type="ARBA" id="ARBA00022729"/>
    </source>
</evidence>
<dbReference type="InterPro" id="IPR043147">
    <property type="entry name" value="Penicillin_amidase_A-knob"/>
</dbReference>
<dbReference type="GO" id="GO:0016811">
    <property type="term" value="F:hydrolase activity, acting on carbon-nitrogen (but not peptide) bonds, in linear amides"/>
    <property type="evidence" value="ECO:0007669"/>
    <property type="project" value="InterPro"/>
</dbReference>